<dbReference type="Pfam" id="PF13328">
    <property type="entry name" value="HD_4"/>
    <property type="match status" value="1"/>
</dbReference>
<protein>
    <submittedName>
        <fullName evidence="3">(P)ppGpp synthase/HD superfamily hydrolase</fullName>
    </submittedName>
</protein>
<evidence type="ECO:0000313" key="4">
    <source>
        <dbReference type="Proteomes" id="UP001138793"/>
    </source>
</evidence>
<dbReference type="AlphaFoldDB" id="A0A9X0YVD3"/>
<dbReference type="Proteomes" id="UP001138793">
    <property type="component" value="Unassembled WGS sequence"/>
</dbReference>
<dbReference type="OrthoDB" id="9802385at2"/>
<dbReference type="EMBL" id="JAGGMB010000015">
    <property type="protein sequence ID" value="MBP2079324.1"/>
    <property type="molecule type" value="Genomic_DNA"/>
</dbReference>
<evidence type="ECO:0000259" key="2">
    <source>
        <dbReference type="SMART" id="SM00471"/>
    </source>
</evidence>
<dbReference type="InterPro" id="IPR052194">
    <property type="entry name" value="MESH1"/>
</dbReference>
<dbReference type="PANTHER" id="PTHR46246:SF1">
    <property type="entry name" value="GUANOSINE-3',5'-BIS(DIPHOSPHATE) 3'-PYROPHOSPHOHYDROLASE MESH1"/>
    <property type="match status" value="1"/>
</dbReference>
<feature type="region of interest" description="Disordered" evidence="1">
    <location>
        <begin position="1"/>
        <end position="23"/>
    </location>
</feature>
<dbReference type="PANTHER" id="PTHR46246">
    <property type="entry name" value="GUANOSINE-3',5'-BIS(DIPHOSPHATE) 3'-PYROPHOSPHOHYDROLASE MESH1"/>
    <property type="match status" value="1"/>
</dbReference>
<keyword evidence="4" id="KW-1185">Reference proteome</keyword>
<reference evidence="3" key="1">
    <citation type="submission" date="2021-03" db="EMBL/GenBank/DDBJ databases">
        <title>Genomic Encyclopedia of Type Strains, Phase IV (KMG-IV): sequencing the most valuable type-strain genomes for metagenomic binning, comparative biology and taxonomic classification.</title>
        <authorList>
            <person name="Goeker M."/>
        </authorList>
    </citation>
    <scope>NUCLEOTIDE SEQUENCE</scope>
    <source>
        <strain evidence="3">DSM 107338</strain>
    </source>
</reference>
<feature type="domain" description="HD/PDEase" evidence="2">
    <location>
        <begin position="21"/>
        <end position="127"/>
    </location>
</feature>
<dbReference type="CDD" id="cd00077">
    <property type="entry name" value="HDc"/>
    <property type="match status" value="1"/>
</dbReference>
<sequence>MKEKAKQFAAKAHKGQKRKNSDVPYITHPIRVAERLEAAGFRDELVCAGYLHDVVEDTLVELEDIERGFGTEIAHIVAAHTEDKSKSWQERKQHTIDIIKTADPEIKYLVVADKLDNLLGLENDLKAQGESVWENFNAGREKQRWYNKSIASNMYVGLNNEDIPDYFQKFEKAVERVFK</sequence>
<keyword evidence="3" id="KW-0378">Hydrolase</keyword>
<organism evidence="3 4">
    <name type="scientific">Oceanobacillus polygoni</name>
    <dbReference type="NCBI Taxonomy" id="1235259"/>
    <lineage>
        <taxon>Bacteria</taxon>
        <taxon>Bacillati</taxon>
        <taxon>Bacillota</taxon>
        <taxon>Bacilli</taxon>
        <taxon>Bacillales</taxon>
        <taxon>Bacillaceae</taxon>
        <taxon>Oceanobacillus</taxon>
    </lineage>
</organism>
<dbReference type="SUPFAM" id="SSF109604">
    <property type="entry name" value="HD-domain/PDEase-like"/>
    <property type="match status" value="1"/>
</dbReference>
<proteinExistence type="predicted"/>
<evidence type="ECO:0000256" key="1">
    <source>
        <dbReference type="SAM" id="MobiDB-lite"/>
    </source>
</evidence>
<dbReference type="Gene3D" id="1.10.3210.10">
    <property type="entry name" value="Hypothetical protein af1432"/>
    <property type="match status" value="1"/>
</dbReference>
<dbReference type="InterPro" id="IPR003607">
    <property type="entry name" value="HD/PDEase_dom"/>
</dbReference>
<name>A0A9X0YVD3_9BACI</name>
<dbReference type="SMART" id="SM00471">
    <property type="entry name" value="HDc"/>
    <property type="match status" value="1"/>
</dbReference>
<comment type="caution">
    <text evidence="3">The sequence shown here is derived from an EMBL/GenBank/DDBJ whole genome shotgun (WGS) entry which is preliminary data.</text>
</comment>
<dbReference type="RefSeq" id="WP_149473249.1">
    <property type="nucleotide sequence ID" value="NZ_JAGGMB010000015.1"/>
</dbReference>
<evidence type="ECO:0000313" key="3">
    <source>
        <dbReference type="EMBL" id="MBP2079324.1"/>
    </source>
</evidence>
<dbReference type="GO" id="GO:0008893">
    <property type="term" value="F:guanosine-3',5'-bis(diphosphate) 3'-diphosphatase activity"/>
    <property type="evidence" value="ECO:0007669"/>
    <property type="project" value="TreeGrafter"/>
</dbReference>
<gene>
    <name evidence="3" type="ORF">J2Z64_003622</name>
</gene>
<accession>A0A9X0YVD3</accession>